<dbReference type="GO" id="GO:0006310">
    <property type="term" value="P:DNA recombination"/>
    <property type="evidence" value="ECO:0007669"/>
    <property type="project" value="InterPro"/>
</dbReference>
<sequence>MGGTVLLKEISIKDFAIIDNLSINFESGMTALTGETGAGKSIIIDAVGLLAGGRGSQHFIRTGANKSILQGLFDIPHDGTTAAKLDEFGIDHDDDSVILQRELFKNGRNICRVNGMLVNTNTLKKIGETLVDIYGQNEHQTLMQSDKHILLLDEFIGSKLKDVLEKYQLQYHLYLKLKKQLANKNQNEKEWAQRLDMLQYQVNEIENADLIDGEEEKLVAEKNSLNNFQTINQNLNQALTNIEGDDNISPLDMIGDAMSSIEDIEELDDSFTSISENIKSAFYMLQDASKEISNQMDTLEFDPNRLEEVEARLSTIYELKHKYGDSIRQILAYYEKISAELQEMQSEENSGSDLETQLRKCISDLNELGGQLTEIRHQGAKKLKNKIQQQLSDLYMDKTEFEVHFKQLPRDTFSSKGVETVEFYIQTNPGEAMQPLNKVASGGELSRIMLALKTIFSKLQGVTSIIFDEVDTGVSGRVAQAIAEKIHHISMKSQALCITHLPQVAAMADHQYYIAKHVDANNRTETSIELLSGKSRVKELARMLAGATVTKLAIDHAEELLKLADAEKHK</sequence>
<comment type="function">
    <text evidence="8">May be involved in recombinational repair of damaged DNA.</text>
</comment>
<dbReference type="GO" id="GO:0005524">
    <property type="term" value="F:ATP binding"/>
    <property type="evidence" value="ECO:0007669"/>
    <property type="project" value="UniProtKB-KW"/>
</dbReference>
<dbReference type="NCBIfam" id="NF008121">
    <property type="entry name" value="PRK10869.1"/>
    <property type="match status" value="1"/>
</dbReference>
<evidence type="ECO:0000256" key="4">
    <source>
        <dbReference type="ARBA" id="ARBA00022763"/>
    </source>
</evidence>
<dbReference type="CDD" id="cd03241">
    <property type="entry name" value="ABC_RecN"/>
    <property type="match status" value="2"/>
</dbReference>
<dbReference type="NCBIfam" id="TIGR00634">
    <property type="entry name" value="recN"/>
    <property type="match status" value="1"/>
</dbReference>
<name>A0A5C4TMA9_FRUSA</name>
<evidence type="ECO:0000256" key="2">
    <source>
        <dbReference type="ARBA" id="ARBA00021315"/>
    </source>
</evidence>
<accession>A0A5C4TMA9</accession>
<dbReference type="PANTHER" id="PTHR11059:SF0">
    <property type="entry name" value="DNA REPAIR PROTEIN RECN"/>
    <property type="match status" value="1"/>
</dbReference>
<evidence type="ECO:0000256" key="8">
    <source>
        <dbReference type="PIRNR" id="PIRNR003128"/>
    </source>
</evidence>
<protein>
    <recommendedName>
        <fullName evidence="2 8">DNA repair protein RecN</fullName>
    </recommendedName>
    <alternativeName>
        <fullName evidence="7 8">Recombination protein N</fullName>
    </alternativeName>
</protein>
<dbReference type="AlphaFoldDB" id="A0A5C4TMA9"/>
<dbReference type="GO" id="GO:0009432">
    <property type="term" value="P:SOS response"/>
    <property type="evidence" value="ECO:0007669"/>
    <property type="project" value="TreeGrafter"/>
</dbReference>
<dbReference type="GO" id="GO:0043590">
    <property type="term" value="C:bacterial nucleoid"/>
    <property type="evidence" value="ECO:0007669"/>
    <property type="project" value="TreeGrafter"/>
</dbReference>
<dbReference type="Proteomes" id="UP000313312">
    <property type="component" value="Unassembled WGS sequence"/>
</dbReference>
<dbReference type="FunFam" id="3.40.50.300:FF:000319">
    <property type="entry name" value="DNA repair protein RecN"/>
    <property type="match status" value="1"/>
</dbReference>
<dbReference type="Pfam" id="PF13476">
    <property type="entry name" value="AAA_23"/>
    <property type="match status" value="1"/>
</dbReference>
<proteinExistence type="inferred from homology"/>
<feature type="domain" description="Rad50/SbcC-type AAA" evidence="9">
    <location>
        <begin position="10"/>
        <end position="243"/>
    </location>
</feature>
<evidence type="ECO:0000259" key="9">
    <source>
        <dbReference type="Pfam" id="PF13476"/>
    </source>
</evidence>
<dbReference type="SUPFAM" id="SSF52540">
    <property type="entry name" value="P-loop containing nucleoside triphosphate hydrolases"/>
    <property type="match status" value="2"/>
</dbReference>
<evidence type="ECO:0000256" key="6">
    <source>
        <dbReference type="ARBA" id="ARBA00023204"/>
    </source>
</evidence>
<dbReference type="PANTHER" id="PTHR11059">
    <property type="entry name" value="DNA REPAIR PROTEIN RECN"/>
    <property type="match status" value="1"/>
</dbReference>
<comment type="similarity">
    <text evidence="1 8">Belongs to the RecN family.</text>
</comment>
<dbReference type="EMBL" id="QFCR01000002">
    <property type="protein sequence ID" value="TNK91033.1"/>
    <property type="molecule type" value="Genomic_DNA"/>
</dbReference>
<organism evidence="10 11">
    <name type="scientific">Fructilactobacillus sanfranciscensis</name>
    <name type="common">Lactobacillus sanfranciscensis</name>
    <dbReference type="NCBI Taxonomy" id="1625"/>
    <lineage>
        <taxon>Bacteria</taxon>
        <taxon>Bacillati</taxon>
        <taxon>Bacillota</taxon>
        <taxon>Bacilli</taxon>
        <taxon>Lactobacillales</taxon>
        <taxon>Lactobacillaceae</taxon>
        <taxon>Fructilactobacillus</taxon>
    </lineage>
</organism>
<evidence type="ECO:0000256" key="5">
    <source>
        <dbReference type="ARBA" id="ARBA00022840"/>
    </source>
</evidence>
<keyword evidence="3" id="KW-0547">Nucleotide-binding</keyword>
<keyword evidence="4 8" id="KW-0227">DNA damage</keyword>
<reference evidence="10 11" key="1">
    <citation type="submission" date="2018-05" db="EMBL/GenBank/DDBJ databases">
        <title>Lactobacillus sanfranciscensis Ah4 draft denome sequence.</title>
        <authorList>
            <person name="Zhang G."/>
        </authorList>
    </citation>
    <scope>NUCLEOTIDE SEQUENCE [LARGE SCALE GENOMIC DNA]</scope>
    <source>
        <strain evidence="10 11">Ah4</strain>
    </source>
</reference>
<evidence type="ECO:0000256" key="1">
    <source>
        <dbReference type="ARBA" id="ARBA00009441"/>
    </source>
</evidence>
<dbReference type="FunFam" id="3.40.50.300:FF:000356">
    <property type="entry name" value="DNA repair protein RecN"/>
    <property type="match status" value="1"/>
</dbReference>
<dbReference type="GO" id="GO:0006281">
    <property type="term" value="P:DNA repair"/>
    <property type="evidence" value="ECO:0007669"/>
    <property type="project" value="UniProtKB-KW"/>
</dbReference>
<evidence type="ECO:0000256" key="3">
    <source>
        <dbReference type="ARBA" id="ARBA00022741"/>
    </source>
</evidence>
<evidence type="ECO:0000313" key="10">
    <source>
        <dbReference type="EMBL" id="TNK91033.1"/>
    </source>
</evidence>
<evidence type="ECO:0000313" key="11">
    <source>
        <dbReference type="Proteomes" id="UP000313312"/>
    </source>
</evidence>
<dbReference type="PIRSF" id="PIRSF003128">
    <property type="entry name" value="RecN"/>
    <property type="match status" value="1"/>
</dbReference>
<dbReference type="InterPro" id="IPR004604">
    <property type="entry name" value="DNA_recomb/repair_RecN"/>
</dbReference>
<dbReference type="Gene3D" id="3.40.50.300">
    <property type="entry name" value="P-loop containing nucleotide triphosphate hydrolases"/>
    <property type="match status" value="2"/>
</dbReference>
<keyword evidence="6 8" id="KW-0234">DNA repair</keyword>
<dbReference type="InterPro" id="IPR027417">
    <property type="entry name" value="P-loop_NTPase"/>
</dbReference>
<gene>
    <name evidence="10" type="primary">recN</name>
    <name evidence="10" type="ORF">DID87_01435</name>
</gene>
<keyword evidence="5" id="KW-0067">ATP-binding</keyword>
<evidence type="ECO:0000256" key="7">
    <source>
        <dbReference type="ARBA" id="ARBA00033408"/>
    </source>
</evidence>
<comment type="caution">
    <text evidence="10">The sequence shown here is derived from an EMBL/GenBank/DDBJ whole genome shotgun (WGS) entry which is preliminary data.</text>
</comment>
<dbReference type="InterPro" id="IPR038729">
    <property type="entry name" value="Rad50/SbcC_AAA"/>
</dbReference>